<feature type="transmembrane region" description="Helical" evidence="1">
    <location>
        <begin position="185"/>
        <end position="215"/>
    </location>
</feature>
<evidence type="ECO:0000313" key="3">
    <source>
        <dbReference type="Proteomes" id="UP000218366"/>
    </source>
</evidence>
<dbReference type="PANTHER" id="PTHR34219:SF4">
    <property type="entry name" value="PEPSY DOMAIN-CONTAINING PROTEIN"/>
    <property type="match status" value="1"/>
</dbReference>
<feature type="transmembrane region" description="Helical" evidence="1">
    <location>
        <begin position="18"/>
        <end position="40"/>
    </location>
</feature>
<dbReference type="AlphaFoldDB" id="A0A2A4B804"/>
<accession>A0A2A4B804</accession>
<dbReference type="EMBL" id="NWMW01000001">
    <property type="protein sequence ID" value="PCD04217.1"/>
    <property type="molecule type" value="Genomic_DNA"/>
</dbReference>
<feature type="transmembrane region" description="Helical" evidence="1">
    <location>
        <begin position="347"/>
        <end position="368"/>
    </location>
</feature>
<dbReference type="Proteomes" id="UP000218366">
    <property type="component" value="Unassembled WGS sequence"/>
</dbReference>
<evidence type="ECO:0000313" key="2">
    <source>
        <dbReference type="EMBL" id="PCD04217.1"/>
    </source>
</evidence>
<feature type="transmembrane region" description="Helical" evidence="1">
    <location>
        <begin position="452"/>
        <end position="469"/>
    </location>
</feature>
<keyword evidence="1" id="KW-1133">Transmembrane helix</keyword>
<sequence length="522" mass="57119">MPAITEDFRRAMGWLHSWLGVTIGVVMFAVFWMGSLTVFAPEIDRWMIPETRIVHRERAISYDRLLANLPPEAARSDYINFVVPDARRPAIGMFYRAADGEFRSLDLDPATGAPIDATDSHAGTGFVYPFHLSLTIEWRSLGYWIVGLAALSMLILLISGLFVHRKIIAEFFVFRPKRHARRATLDLHNLSSLAGLPFYFLMPFSGLLIFAFLYLPWGMAEPFGGKLKDATAAISGEYAVAKPAGRPAPLASVDAMKARAEAMWAAAEGVPVRTNLVRVFNYGDVRAAVYFRNTFPKDRVTLSEYVAVFDGVSGRVLHDFAKPPIGHASAWVQGAHFVQFGHWPLRWLYFAGGLGGCVMIATGMLFWLRKREAKLSANSPGYRLVEALTIAGTSGLIAATGAFLVANRLMPADARFVMESRADGEVLVFWLVWLGTVVHAAMLRGRAWAQQCWLIAGLAIAAFLLNAVTTGDHFVAAVGEGLWAVAGMDLVLLIAAAIAGRSAVRLSPVRPAVPMPVAMPAE</sequence>
<comment type="caution">
    <text evidence="2">The sequence shown here is derived from an EMBL/GenBank/DDBJ whole genome shotgun (WGS) entry which is preliminary data.</text>
</comment>
<evidence type="ECO:0000256" key="1">
    <source>
        <dbReference type="SAM" id="Phobius"/>
    </source>
</evidence>
<gene>
    <name evidence="2" type="ORF">COC42_07980</name>
</gene>
<feature type="transmembrane region" description="Helical" evidence="1">
    <location>
        <begin position="388"/>
        <end position="406"/>
    </location>
</feature>
<keyword evidence="1" id="KW-0472">Membrane</keyword>
<organism evidence="2 3">
    <name type="scientific">Sphingomonas spermidinifaciens</name>
    <dbReference type="NCBI Taxonomy" id="1141889"/>
    <lineage>
        <taxon>Bacteria</taxon>
        <taxon>Pseudomonadati</taxon>
        <taxon>Pseudomonadota</taxon>
        <taxon>Alphaproteobacteria</taxon>
        <taxon>Sphingomonadales</taxon>
        <taxon>Sphingomonadaceae</taxon>
        <taxon>Sphingomonas</taxon>
    </lineage>
</organism>
<dbReference type="RefSeq" id="WP_096342612.1">
    <property type="nucleotide sequence ID" value="NZ_NWMW01000001.1"/>
</dbReference>
<keyword evidence="1" id="KW-0812">Transmembrane</keyword>
<name>A0A2A4B804_9SPHN</name>
<dbReference type="Pfam" id="PF03929">
    <property type="entry name" value="PepSY_TM"/>
    <property type="match status" value="1"/>
</dbReference>
<protein>
    <submittedName>
        <fullName evidence="2">Peptidase</fullName>
    </submittedName>
</protein>
<feature type="transmembrane region" description="Helical" evidence="1">
    <location>
        <begin position="481"/>
        <end position="500"/>
    </location>
</feature>
<feature type="transmembrane region" description="Helical" evidence="1">
    <location>
        <begin position="426"/>
        <end position="445"/>
    </location>
</feature>
<keyword evidence="3" id="KW-1185">Reference proteome</keyword>
<dbReference type="OrthoDB" id="9776609at2"/>
<dbReference type="PANTHER" id="PTHR34219">
    <property type="entry name" value="IRON-REGULATED INNER MEMBRANE PROTEIN-RELATED"/>
    <property type="match status" value="1"/>
</dbReference>
<dbReference type="InterPro" id="IPR005625">
    <property type="entry name" value="PepSY-ass_TM"/>
</dbReference>
<feature type="transmembrane region" description="Helical" evidence="1">
    <location>
        <begin position="141"/>
        <end position="164"/>
    </location>
</feature>
<proteinExistence type="predicted"/>
<reference evidence="2 3" key="1">
    <citation type="submission" date="2017-09" db="EMBL/GenBank/DDBJ databases">
        <title>Sphingomonas spermidinifaciens 9NM-10, whole genome shotgun sequence.</title>
        <authorList>
            <person name="Feng G."/>
            <person name="Zhu H."/>
        </authorList>
    </citation>
    <scope>NUCLEOTIDE SEQUENCE [LARGE SCALE GENOMIC DNA]</scope>
    <source>
        <strain evidence="2 3">9NM-10</strain>
    </source>
</reference>